<sequence length="81" mass="8466">MPSAPRAPKLLIGEAVDAHTALLRDPTDWPEVDAIDTAGIQLIVSAMKAGIAPPDHVLEAPAVRDLWTSLGLGDTPSSSTR</sequence>
<dbReference type="OrthoDB" id="9966878at2"/>
<evidence type="ECO:0000313" key="2">
    <source>
        <dbReference type="Proteomes" id="UP000325289"/>
    </source>
</evidence>
<dbReference type="EMBL" id="FOMS01000002">
    <property type="protein sequence ID" value="SFD72596.1"/>
    <property type="molecule type" value="Genomic_DNA"/>
</dbReference>
<proteinExistence type="predicted"/>
<name>A0A1I1UP75_9RHOB</name>
<evidence type="ECO:0000313" key="1">
    <source>
        <dbReference type="EMBL" id="SFD72596.1"/>
    </source>
</evidence>
<dbReference type="AlphaFoldDB" id="A0A1I1UP75"/>
<dbReference type="RefSeq" id="WP_149754812.1">
    <property type="nucleotide sequence ID" value="NZ_FOMS01000002.1"/>
</dbReference>
<dbReference type="Proteomes" id="UP000325289">
    <property type="component" value="Unassembled WGS sequence"/>
</dbReference>
<reference evidence="1 2" key="1">
    <citation type="submission" date="2016-10" db="EMBL/GenBank/DDBJ databases">
        <authorList>
            <person name="Varghese N."/>
            <person name="Submissions S."/>
        </authorList>
    </citation>
    <scope>NUCLEOTIDE SEQUENCE [LARGE SCALE GENOMIC DNA]</scope>
    <source>
        <strain evidence="2">YIM D21,KCTC 23444,ACCC 10710</strain>
    </source>
</reference>
<accession>A0A1I1UP75</accession>
<gene>
    <name evidence="1" type="ORF">SAMN04515678_102448</name>
</gene>
<protein>
    <submittedName>
        <fullName evidence="1">Uncharacterized protein</fullName>
    </submittedName>
</protein>
<organism evidence="1 2">
    <name type="scientific">Roseivivax sediminis</name>
    <dbReference type="NCBI Taxonomy" id="936889"/>
    <lineage>
        <taxon>Bacteria</taxon>
        <taxon>Pseudomonadati</taxon>
        <taxon>Pseudomonadota</taxon>
        <taxon>Alphaproteobacteria</taxon>
        <taxon>Rhodobacterales</taxon>
        <taxon>Roseobacteraceae</taxon>
        <taxon>Roseivivax</taxon>
    </lineage>
</organism>
<keyword evidence="2" id="KW-1185">Reference proteome</keyword>